<sequence length="91" mass="10215">MAKAKQYENRIRIRIIDMSMMNKMRSRLTSQKSPIRCEESEAETAASRGVEMSLVIVRPVVCIVRAPIPISITRVQRPPPAIGDLPPADNQ</sequence>
<dbReference type="Proteomes" id="UP000823941">
    <property type="component" value="Chromosome 27"/>
</dbReference>
<protein>
    <submittedName>
        <fullName evidence="2">Uncharacterized protein</fullName>
    </submittedName>
</protein>
<organism evidence="2 3">
    <name type="scientific">Plutella xylostella</name>
    <name type="common">Diamondback moth</name>
    <name type="synonym">Plutella maculipennis</name>
    <dbReference type="NCBI Taxonomy" id="51655"/>
    <lineage>
        <taxon>Eukaryota</taxon>
        <taxon>Metazoa</taxon>
        <taxon>Ecdysozoa</taxon>
        <taxon>Arthropoda</taxon>
        <taxon>Hexapoda</taxon>
        <taxon>Insecta</taxon>
        <taxon>Pterygota</taxon>
        <taxon>Neoptera</taxon>
        <taxon>Endopterygota</taxon>
        <taxon>Lepidoptera</taxon>
        <taxon>Glossata</taxon>
        <taxon>Ditrysia</taxon>
        <taxon>Yponomeutoidea</taxon>
        <taxon>Plutellidae</taxon>
        <taxon>Plutella</taxon>
    </lineage>
</organism>
<proteinExistence type="predicted"/>
<dbReference type="EMBL" id="JAHIBW010000027">
    <property type="protein sequence ID" value="KAG7296861.1"/>
    <property type="molecule type" value="Genomic_DNA"/>
</dbReference>
<evidence type="ECO:0000313" key="2">
    <source>
        <dbReference type="EMBL" id="KAG7296861.1"/>
    </source>
</evidence>
<name>A0ABQ7PV57_PLUXY</name>
<gene>
    <name evidence="2" type="ORF">JYU34_019717</name>
</gene>
<comment type="caution">
    <text evidence="2">The sequence shown here is derived from an EMBL/GenBank/DDBJ whole genome shotgun (WGS) entry which is preliminary data.</text>
</comment>
<accession>A0ABQ7PV57</accession>
<reference evidence="2 3" key="1">
    <citation type="submission" date="2021-06" db="EMBL/GenBank/DDBJ databases">
        <title>A haploid diamondback moth (Plutella xylostella L.) genome assembly resolves 31 chromosomes and identifies a diamide resistance mutation.</title>
        <authorList>
            <person name="Ward C.M."/>
            <person name="Perry K.D."/>
            <person name="Baker G."/>
            <person name="Powis K."/>
            <person name="Heckel D.G."/>
            <person name="Baxter S.W."/>
        </authorList>
    </citation>
    <scope>NUCLEOTIDE SEQUENCE [LARGE SCALE GENOMIC DNA]</scope>
    <source>
        <strain evidence="2 3">LV</strain>
        <tissue evidence="2">Single pupa</tissue>
    </source>
</reference>
<keyword evidence="3" id="KW-1185">Reference proteome</keyword>
<feature type="region of interest" description="Disordered" evidence="1">
    <location>
        <begin position="25"/>
        <end position="45"/>
    </location>
</feature>
<evidence type="ECO:0000313" key="3">
    <source>
        <dbReference type="Proteomes" id="UP000823941"/>
    </source>
</evidence>
<evidence type="ECO:0000256" key="1">
    <source>
        <dbReference type="SAM" id="MobiDB-lite"/>
    </source>
</evidence>